<proteinExistence type="inferred from homology"/>
<keyword evidence="2 6" id="KW-0547">Nucleotide-binding</keyword>
<dbReference type="GO" id="GO:0140662">
    <property type="term" value="F:ATP-dependent protein folding chaperone"/>
    <property type="evidence" value="ECO:0007669"/>
    <property type="project" value="InterPro"/>
</dbReference>
<feature type="compositionally biased region" description="Pro residues" evidence="7">
    <location>
        <begin position="447"/>
        <end position="458"/>
    </location>
</feature>
<dbReference type="Gene3D" id="3.30.420.40">
    <property type="match status" value="2"/>
</dbReference>
<dbReference type="SUPFAM" id="SSF53067">
    <property type="entry name" value="Actin-like ATPase domain"/>
    <property type="match status" value="2"/>
</dbReference>
<evidence type="ECO:0000256" key="3">
    <source>
        <dbReference type="ARBA" id="ARBA00022840"/>
    </source>
</evidence>
<reference evidence="8 9" key="1">
    <citation type="journal article" date="2015" name="Stand. Genomic Sci.">
        <title>Genomic Encyclopedia of Bacterial and Archaeal Type Strains, Phase III: the genomes of soil and plant-associated and newly described type strains.</title>
        <authorList>
            <person name="Whitman W.B."/>
            <person name="Woyke T."/>
            <person name="Klenk H.P."/>
            <person name="Zhou Y."/>
            <person name="Lilburn T.G."/>
            <person name="Beck B.J."/>
            <person name="De Vos P."/>
            <person name="Vandamme P."/>
            <person name="Eisen J.A."/>
            <person name="Garrity G."/>
            <person name="Hugenholtz P."/>
            <person name="Kyrpides N.C."/>
        </authorList>
    </citation>
    <scope>NUCLEOTIDE SEQUENCE [LARGE SCALE GENOMIC DNA]</scope>
    <source>
        <strain evidence="8 9">S2T63</strain>
    </source>
</reference>
<keyword evidence="9" id="KW-1185">Reference proteome</keyword>
<feature type="compositionally biased region" description="Pro residues" evidence="7">
    <location>
        <begin position="469"/>
        <end position="485"/>
    </location>
</feature>
<dbReference type="Gene3D" id="3.90.640.10">
    <property type="entry name" value="Actin, Chain A, domain 4"/>
    <property type="match status" value="1"/>
</dbReference>
<dbReference type="AlphaFoldDB" id="A0A498C6E8"/>
<evidence type="ECO:0000256" key="2">
    <source>
        <dbReference type="ARBA" id="ARBA00022741"/>
    </source>
</evidence>
<dbReference type="Proteomes" id="UP000273158">
    <property type="component" value="Unassembled WGS sequence"/>
</dbReference>
<protein>
    <submittedName>
        <fullName evidence="8">Hsp70 protein</fullName>
    </submittedName>
</protein>
<dbReference type="EMBL" id="RCDB01000003">
    <property type="protein sequence ID" value="RLK47921.1"/>
    <property type="molecule type" value="Genomic_DNA"/>
</dbReference>
<evidence type="ECO:0000313" key="8">
    <source>
        <dbReference type="EMBL" id="RLK47921.1"/>
    </source>
</evidence>
<evidence type="ECO:0000256" key="1">
    <source>
        <dbReference type="ARBA" id="ARBA00007381"/>
    </source>
</evidence>
<gene>
    <name evidence="8" type="ORF">C7474_2520</name>
</gene>
<accession>A0A498C6E8</accession>
<dbReference type="PROSITE" id="PS01036">
    <property type="entry name" value="HSP70_3"/>
    <property type="match status" value="1"/>
</dbReference>
<evidence type="ECO:0000256" key="4">
    <source>
        <dbReference type="ARBA" id="ARBA00023016"/>
    </source>
</evidence>
<name>A0A498C6E8_9MICO</name>
<evidence type="ECO:0000256" key="6">
    <source>
        <dbReference type="RuleBase" id="RU003322"/>
    </source>
</evidence>
<comment type="caution">
    <text evidence="8">The sequence shown here is derived from an EMBL/GenBank/DDBJ whole genome shotgun (WGS) entry which is preliminary data.</text>
</comment>
<evidence type="ECO:0000256" key="7">
    <source>
        <dbReference type="SAM" id="MobiDB-lite"/>
    </source>
</evidence>
<feature type="compositionally biased region" description="Pro residues" evidence="7">
    <location>
        <begin position="521"/>
        <end position="624"/>
    </location>
</feature>
<evidence type="ECO:0000256" key="5">
    <source>
        <dbReference type="ARBA" id="ARBA00023186"/>
    </source>
</evidence>
<evidence type="ECO:0000313" key="9">
    <source>
        <dbReference type="Proteomes" id="UP000273158"/>
    </source>
</evidence>
<dbReference type="PANTHER" id="PTHR19375">
    <property type="entry name" value="HEAT SHOCK PROTEIN 70KDA"/>
    <property type="match status" value="1"/>
</dbReference>
<dbReference type="Pfam" id="PF00012">
    <property type="entry name" value="HSP70"/>
    <property type="match status" value="1"/>
</dbReference>
<keyword evidence="3 6" id="KW-0067">ATP-binding</keyword>
<dbReference type="InterPro" id="IPR043129">
    <property type="entry name" value="ATPase_NBD"/>
</dbReference>
<dbReference type="InterPro" id="IPR018181">
    <property type="entry name" value="Heat_shock_70_CS"/>
</dbReference>
<organism evidence="8 9">
    <name type="scientific">Microbacterium telephonicum</name>
    <dbReference type="NCBI Taxonomy" id="1714841"/>
    <lineage>
        <taxon>Bacteria</taxon>
        <taxon>Bacillati</taxon>
        <taxon>Actinomycetota</taxon>
        <taxon>Actinomycetes</taxon>
        <taxon>Micrococcales</taxon>
        <taxon>Microbacteriaceae</taxon>
        <taxon>Microbacterium</taxon>
    </lineage>
</organism>
<sequence>MHVAVDVGTSSTSAAIGTAGDDGTVVRALRLGRGGDTASSAVFVSEDDVLHGDAAERRGVGEPTRLIRGVKRRVGDPVPFTVAGRTLTAEELFARTVGWVVTAAGEVGLGVRGVTVTVPAAWGAHRRDGVRAAIERHGITVAAMPSEPEAAAAHYAATHDIPPGAVLAVYDLGAGTFDLAFVRVGEPDEPAVVLHSEGIDDLGGADFDDAVVDHVLSSADLDHAPGAAVTLAAVRRECVAAKEALSFDADALIPLLDGSGRSVRIVRSEFEAMIEADIERTVDAFGRARDRAGLRPDDIHAIVLSGGSSRIPRVAQLLSEAFDVPLQADADPKAVVALGAARLGADAARRRTVLALPSVPADADAAVLHLAPRPPRWRVAMTSTAAAAALLGGATFGGSAMALSVVAAPDTSVAAGADDSALPLQNPFLPLPVSEVAEGADPAVAEPAPPAVAPPVAAPPAAEADTPVLRPPLKPGVTPKAPPAPRAVERLLTPTSPAPQAPGAAPENRPPEARPSADRPPAVPPAPPAPTPTPVTEPEPAGEPEPTTPPEPQPTSDPEPTQEPQPEPTQEPQPEPTQEPQPEPTTEPEPQPTQEPSPEPQPTEPDPSPPPGPEPSPTEAPVPI</sequence>
<dbReference type="InterPro" id="IPR013126">
    <property type="entry name" value="Hsp_70_fam"/>
</dbReference>
<feature type="region of interest" description="Disordered" evidence="7">
    <location>
        <begin position="440"/>
        <end position="624"/>
    </location>
</feature>
<comment type="similarity">
    <text evidence="1 6">Belongs to the heat shock protein 70 family.</text>
</comment>
<dbReference type="GO" id="GO:0005524">
    <property type="term" value="F:ATP binding"/>
    <property type="evidence" value="ECO:0007669"/>
    <property type="project" value="UniProtKB-KW"/>
</dbReference>
<keyword evidence="5" id="KW-0143">Chaperone</keyword>
<dbReference type="PRINTS" id="PR00301">
    <property type="entry name" value="HEATSHOCK70"/>
</dbReference>
<keyword evidence="4" id="KW-0346">Stress response</keyword>